<dbReference type="NCBIfam" id="TIGR01536">
    <property type="entry name" value="asn_synth_AEB"/>
    <property type="match status" value="1"/>
</dbReference>
<dbReference type="SUPFAM" id="SSF56235">
    <property type="entry name" value="N-terminal nucleophile aminohydrolases (Ntn hydrolases)"/>
    <property type="match status" value="1"/>
</dbReference>
<dbReference type="EMBL" id="DS999411">
    <property type="protein sequence ID" value="EED34286.1"/>
    <property type="molecule type" value="Genomic_DNA"/>
</dbReference>
<evidence type="ECO:0000256" key="9">
    <source>
        <dbReference type="PIRSR" id="PIRSR001589-2"/>
    </source>
</evidence>
<dbReference type="EC" id="6.3.5.4" evidence="3"/>
<evidence type="ECO:0000313" key="12">
    <source>
        <dbReference type="EMBL" id="EED34286.1"/>
    </source>
</evidence>
<dbReference type="InterPro" id="IPR001962">
    <property type="entry name" value="Asn_synthase"/>
</dbReference>
<evidence type="ECO:0000256" key="2">
    <source>
        <dbReference type="ARBA" id="ARBA00005752"/>
    </source>
</evidence>
<feature type="domain" description="Glutamine amidotransferase type-2" evidence="11">
    <location>
        <begin position="2"/>
        <end position="210"/>
    </location>
</feature>
<evidence type="ECO:0000256" key="10">
    <source>
        <dbReference type="PIRSR" id="PIRSR001589-3"/>
    </source>
</evidence>
<dbReference type="InterPro" id="IPR014729">
    <property type="entry name" value="Rossmann-like_a/b/a_fold"/>
</dbReference>
<proteinExistence type="inferred from homology"/>
<dbReference type="InterPro" id="IPR033738">
    <property type="entry name" value="AsnB_N"/>
</dbReference>
<dbReference type="InterPro" id="IPR029055">
    <property type="entry name" value="Ntn_hydrolases_N"/>
</dbReference>
<evidence type="ECO:0000256" key="7">
    <source>
        <dbReference type="ARBA" id="ARBA00048741"/>
    </source>
</evidence>
<dbReference type="PIRSF" id="PIRSF001589">
    <property type="entry name" value="Asn_synthetase_glu-h"/>
    <property type="match status" value="1"/>
</dbReference>
<dbReference type="PROSITE" id="PS51278">
    <property type="entry name" value="GATASE_TYPE_2"/>
    <property type="match status" value="1"/>
</dbReference>
<keyword evidence="8" id="KW-0028">Amino-acid biosynthesis</keyword>
<dbReference type="GO" id="GO:0005524">
    <property type="term" value="F:ATP binding"/>
    <property type="evidence" value="ECO:0007669"/>
    <property type="project" value="UniProtKB-KW"/>
</dbReference>
<dbReference type="GO" id="GO:0004066">
    <property type="term" value="F:asparagine synthase (glutamine-hydrolyzing) activity"/>
    <property type="evidence" value="ECO:0007669"/>
    <property type="project" value="UniProtKB-EC"/>
</dbReference>
<keyword evidence="8" id="KW-0061">Asparagine biosynthesis</keyword>
<gene>
    <name evidence="12" type="primary">asnB</name>
    <name evidence="12" type="ORF">NOR51B_223</name>
</gene>
<dbReference type="InterPro" id="IPR017932">
    <property type="entry name" value="GATase_2_dom"/>
</dbReference>
<dbReference type="GO" id="GO:0006529">
    <property type="term" value="P:asparagine biosynthetic process"/>
    <property type="evidence" value="ECO:0007669"/>
    <property type="project" value="UniProtKB-KW"/>
</dbReference>
<dbReference type="CDD" id="cd00712">
    <property type="entry name" value="AsnB"/>
    <property type="match status" value="1"/>
</dbReference>
<dbReference type="Proteomes" id="UP000004699">
    <property type="component" value="Unassembled WGS sequence"/>
</dbReference>
<keyword evidence="13" id="KW-1185">Reference proteome</keyword>
<sequence length="605" mass="66690">MCGIAGSAGVGVIPSTTLRQVFAQLAHRGPDGTGTCESGGVHLCHTRLSIIDLEGGAQPLITADESVALVANGEIYNHLELRRDLEQLGAKFATDSDCEVILHGYCQWGVEVLQRLEGMFAFALHDRKSGQVLLARDPLGMKPLFLASTPSSVIFGSEIKALMPLLNNKPEVNPLGLLQFLEMQHSSGSTTPIAGVDRVLAGEAVLIRDSRVERRWRYWQIADIGDAPIEDPIAAFDRLMETVFTQHLRSDVPIGLFLSGGVDSTILLGLMRRFGVDDIRAFSLGFPGSSVGDELEIATELARHFGVRQELCTPDSSAMLERLVTTVWAADDLMRDAANLPTLMLAETASADMKVVFSGEGGDEAFAGYGRYRVGRVERLLKSWAYPGTEGFRSRGDFQRGFAGSLYGDRLSRIAGDWRQPLTESSVEFPGHWTALQRVQALDLTHALPNNLLVKADRMLMACGVEGRMPFVDRRIVEFGLRLPDTLKIRQKSGKAFLKDWAATFMPSEHFQGKKRGFHVPISDWMTGEYLQRVGRTLVGNAAINEWFKRDGVEALIQRQAHRGDVARHVMALLQFAIWHRLMIEQPGGSRPAAIDPVDFLEASR</sequence>
<evidence type="ECO:0000256" key="1">
    <source>
        <dbReference type="ARBA" id="ARBA00005187"/>
    </source>
</evidence>
<evidence type="ECO:0000256" key="5">
    <source>
        <dbReference type="ARBA" id="ARBA00022840"/>
    </source>
</evidence>
<dbReference type="SUPFAM" id="SSF52402">
    <property type="entry name" value="Adenine nucleotide alpha hydrolases-like"/>
    <property type="match status" value="1"/>
</dbReference>
<dbReference type="Pfam" id="PF13537">
    <property type="entry name" value="GATase_7"/>
    <property type="match status" value="1"/>
</dbReference>
<feature type="active site" description="For GATase activity" evidence="8">
    <location>
        <position position="2"/>
    </location>
</feature>
<evidence type="ECO:0000256" key="3">
    <source>
        <dbReference type="ARBA" id="ARBA00012737"/>
    </source>
</evidence>
<keyword evidence="12" id="KW-0436">Ligase</keyword>
<comment type="pathway">
    <text evidence="1">Amino-acid biosynthesis; L-asparagine biosynthesis; L-asparagine from L-aspartate (L-Gln route): step 1/1.</text>
</comment>
<dbReference type="STRING" id="565045.NOR51B_223"/>
<comment type="similarity">
    <text evidence="2">Belongs to the asparagine synthetase family.</text>
</comment>
<feature type="binding site" evidence="9">
    <location>
        <position position="97"/>
    </location>
    <ligand>
        <name>L-glutamine</name>
        <dbReference type="ChEBI" id="CHEBI:58359"/>
    </ligand>
</feature>
<feature type="binding site" evidence="9">
    <location>
        <begin position="358"/>
        <end position="359"/>
    </location>
    <ligand>
        <name>ATP</name>
        <dbReference type="ChEBI" id="CHEBI:30616"/>
    </ligand>
</feature>
<feature type="site" description="Important for beta-aspartyl-AMP intermediate formation" evidence="10">
    <location>
        <position position="360"/>
    </location>
</feature>
<dbReference type="Gene3D" id="3.60.20.10">
    <property type="entry name" value="Glutamine Phosphoribosylpyrophosphate, subunit 1, domain 1"/>
    <property type="match status" value="1"/>
</dbReference>
<evidence type="ECO:0000259" key="11">
    <source>
        <dbReference type="PROSITE" id="PS51278"/>
    </source>
</evidence>
<protein>
    <recommendedName>
        <fullName evidence="3">asparagine synthase (glutamine-hydrolyzing)</fullName>
        <ecNumber evidence="3">6.3.5.4</ecNumber>
    </recommendedName>
</protein>
<reference evidence="13" key="1">
    <citation type="journal article" date="2013" name="BMC Microbiol.">
        <title>Taxonomy and evolution of bacteriochlorophyll a-containing members of the OM60/NOR5 clade of marine gammaproteobacteria: description of Luminiphilus syltensis gen. nov., sp. nov., reclassification of Haliea rubra as Pseudohaliea rubra gen. nov., comb. nov., and emendation of Chromatocurvus halotolerans.</title>
        <authorList>
            <person name="Spring S."/>
            <person name="Riedel T."/>
            <person name="Sproer C."/>
            <person name="Yan S."/>
            <person name="Harder J."/>
            <person name="Fuchs B.M."/>
        </authorList>
    </citation>
    <scope>NUCLEOTIDE SEQUENCE [LARGE SCALE GENOMIC DNA]</scope>
    <source>
        <strain evidence="13">NOR51-B</strain>
    </source>
</reference>
<keyword evidence="5 9" id="KW-0067">ATP-binding</keyword>
<evidence type="ECO:0000256" key="6">
    <source>
        <dbReference type="ARBA" id="ARBA00022962"/>
    </source>
</evidence>
<evidence type="ECO:0000256" key="8">
    <source>
        <dbReference type="PIRSR" id="PIRSR001589-1"/>
    </source>
</evidence>
<dbReference type="InterPro" id="IPR006426">
    <property type="entry name" value="Asn_synth_AEB"/>
</dbReference>
<organism evidence="12 13">
    <name type="scientific">Luminiphilus syltensis NOR5-1B</name>
    <dbReference type="NCBI Taxonomy" id="565045"/>
    <lineage>
        <taxon>Bacteria</taxon>
        <taxon>Pseudomonadati</taxon>
        <taxon>Pseudomonadota</taxon>
        <taxon>Gammaproteobacteria</taxon>
        <taxon>Cellvibrionales</taxon>
        <taxon>Halieaceae</taxon>
        <taxon>Luminiphilus</taxon>
    </lineage>
</organism>
<dbReference type="HOGENOM" id="CLU_014658_3_4_6"/>
<dbReference type="CDD" id="cd01991">
    <property type="entry name" value="Asn_synthase_B_C"/>
    <property type="match status" value="1"/>
</dbReference>
<dbReference type="OrthoDB" id="9763290at2"/>
<dbReference type="Pfam" id="PF00733">
    <property type="entry name" value="Asn_synthase"/>
    <property type="match status" value="1"/>
</dbReference>
<dbReference type="InterPro" id="IPR051786">
    <property type="entry name" value="ASN_synthetase/amidase"/>
</dbReference>
<comment type="catalytic activity">
    <reaction evidence="7">
        <text>L-aspartate + L-glutamine + ATP + H2O = L-asparagine + L-glutamate + AMP + diphosphate + H(+)</text>
        <dbReference type="Rhea" id="RHEA:12228"/>
        <dbReference type="ChEBI" id="CHEBI:15377"/>
        <dbReference type="ChEBI" id="CHEBI:15378"/>
        <dbReference type="ChEBI" id="CHEBI:29985"/>
        <dbReference type="ChEBI" id="CHEBI:29991"/>
        <dbReference type="ChEBI" id="CHEBI:30616"/>
        <dbReference type="ChEBI" id="CHEBI:33019"/>
        <dbReference type="ChEBI" id="CHEBI:58048"/>
        <dbReference type="ChEBI" id="CHEBI:58359"/>
        <dbReference type="ChEBI" id="CHEBI:456215"/>
        <dbReference type="EC" id="6.3.5.4"/>
    </reaction>
</comment>
<dbReference type="eggNOG" id="COG0367">
    <property type="taxonomic scope" value="Bacteria"/>
</dbReference>
<dbReference type="RefSeq" id="WP_009019034.1">
    <property type="nucleotide sequence ID" value="NZ_DS999411.1"/>
</dbReference>
<evidence type="ECO:0000313" key="13">
    <source>
        <dbReference type="Proteomes" id="UP000004699"/>
    </source>
</evidence>
<name>B8KQP7_9GAMM</name>
<evidence type="ECO:0000256" key="4">
    <source>
        <dbReference type="ARBA" id="ARBA00022741"/>
    </source>
</evidence>
<dbReference type="PANTHER" id="PTHR43284">
    <property type="entry name" value="ASPARAGINE SYNTHETASE (GLUTAMINE-HYDROLYZING)"/>
    <property type="match status" value="1"/>
</dbReference>
<dbReference type="Gene3D" id="3.40.50.620">
    <property type="entry name" value="HUPs"/>
    <property type="match status" value="1"/>
</dbReference>
<keyword evidence="6 8" id="KW-0315">Glutamine amidotransferase</keyword>
<accession>B8KQP7</accession>
<keyword evidence="4 9" id="KW-0547">Nucleotide-binding</keyword>
<dbReference type="AlphaFoldDB" id="B8KQP7"/>
<dbReference type="GO" id="GO:0005829">
    <property type="term" value="C:cytosol"/>
    <property type="evidence" value="ECO:0007669"/>
    <property type="project" value="TreeGrafter"/>
</dbReference>
<dbReference type="PANTHER" id="PTHR43284:SF1">
    <property type="entry name" value="ASPARAGINE SYNTHETASE"/>
    <property type="match status" value="1"/>
</dbReference>